<dbReference type="Pfam" id="PF11750">
    <property type="entry name" value="DUF3307"/>
    <property type="match status" value="1"/>
</dbReference>
<organism evidence="2 3">
    <name type="scientific">Actibacterium pelagium</name>
    <dbReference type="NCBI Taxonomy" id="2029103"/>
    <lineage>
        <taxon>Bacteria</taxon>
        <taxon>Pseudomonadati</taxon>
        <taxon>Pseudomonadota</taxon>
        <taxon>Alphaproteobacteria</taxon>
        <taxon>Rhodobacterales</taxon>
        <taxon>Roseobacteraceae</taxon>
        <taxon>Actibacterium</taxon>
    </lineage>
</organism>
<keyword evidence="3" id="KW-1185">Reference proteome</keyword>
<evidence type="ECO:0008006" key="4">
    <source>
        <dbReference type="Google" id="ProtNLM"/>
    </source>
</evidence>
<dbReference type="EMBL" id="BMKN01000001">
    <property type="protein sequence ID" value="GGE45698.1"/>
    <property type="molecule type" value="Genomic_DNA"/>
</dbReference>
<reference evidence="2" key="2">
    <citation type="submission" date="2020-09" db="EMBL/GenBank/DDBJ databases">
        <authorList>
            <person name="Sun Q."/>
            <person name="Zhou Y."/>
        </authorList>
    </citation>
    <scope>NUCLEOTIDE SEQUENCE</scope>
    <source>
        <strain evidence="2">CGMCC 1.16012</strain>
    </source>
</reference>
<sequence length="124" mass="13592">MTTELLVLMVLFQMKHMFADYFLQPEFMRSGRDTYLHFGRLAHAAVHATGTAIALAFVPTPLTLLAILAIGDLVIHFHIDWLKARVTDGSGLTPADAGFWRAAGVDQAAHQLTYVAILAVWATA</sequence>
<evidence type="ECO:0000256" key="1">
    <source>
        <dbReference type="SAM" id="Phobius"/>
    </source>
</evidence>
<proteinExistence type="predicted"/>
<dbReference type="Proteomes" id="UP000606730">
    <property type="component" value="Unassembled WGS sequence"/>
</dbReference>
<comment type="caution">
    <text evidence="2">The sequence shown here is derived from an EMBL/GenBank/DDBJ whole genome shotgun (WGS) entry which is preliminary data.</text>
</comment>
<dbReference type="OrthoDB" id="558011at2"/>
<protein>
    <recommendedName>
        <fullName evidence="4">DUF3307 domain-containing protein</fullName>
    </recommendedName>
</protein>
<accession>A0A917AF06</accession>
<gene>
    <name evidence="2" type="ORF">GCM10011517_11680</name>
</gene>
<keyword evidence="1" id="KW-1133">Transmembrane helix</keyword>
<evidence type="ECO:0000313" key="3">
    <source>
        <dbReference type="Proteomes" id="UP000606730"/>
    </source>
</evidence>
<keyword evidence="1" id="KW-0472">Membrane</keyword>
<dbReference type="RefSeq" id="WP_095596000.1">
    <property type="nucleotide sequence ID" value="NZ_BMKN01000001.1"/>
</dbReference>
<keyword evidence="1" id="KW-0812">Transmembrane</keyword>
<evidence type="ECO:0000313" key="2">
    <source>
        <dbReference type="EMBL" id="GGE45698.1"/>
    </source>
</evidence>
<reference evidence="2" key="1">
    <citation type="journal article" date="2014" name="Int. J. Syst. Evol. Microbiol.">
        <title>Complete genome sequence of Corynebacterium casei LMG S-19264T (=DSM 44701T), isolated from a smear-ripened cheese.</title>
        <authorList>
            <consortium name="US DOE Joint Genome Institute (JGI-PGF)"/>
            <person name="Walter F."/>
            <person name="Albersmeier A."/>
            <person name="Kalinowski J."/>
            <person name="Ruckert C."/>
        </authorList>
    </citation>
    <scope>NUCLEOTIDE SEQUENCE</scope>
    <source>
        <strain evidence="2">CGMCC 1.16012</strain>
    </source>
</reference>
<dbReference type="AlphaFoldDB" id="A0A917AF06"/>
<feature type="transmembrane region" description="Helical" evidence="1">
    <location>
        <begin position="64"/>
        <end position="82"/>
    </location>
</feature>
<name>A0A917AF06_9RHOB</name>
<dbReference type="InterPro" id="IPR021737">
    <property type="entry name" value="Phage_phiKZ_Orf197"/>
</dbReference>